<organism evidence="1 2">
    <name type="scientific">Aromia moschata</name>
    <dbReference type="NCBI Taxonomy" id="1265417"/>
    <lineage>
        <taxon>Eukaryota</taxon>
        <taxon>Metazoa</taxon>
        <taxon>Ecdysozoa</taxon>
        <taxon>Arthropoda</taxon>
        <taxon>Hexapoda</taxon>
        <taxon>Insecta</taxon>
        <taxon>Pterygota</taxon>
        <taxon>Neoptera</taxon>
        <taxon>Endopterygota</taxon>
        <taxon>Coleoptera</taxon>
        <taxon>Polyphaga</taxon>
        <taxon>Cucujiformia</taxon>
        <taxon>Chrysomeloidea</taxon>
        <taxon>Cerambycidae</taxon>
        <taxon>Cerambycinae</taxon>
        <taxon>Callichromatini</taxon>
        <taxon>Aromia</taxon>
    </lineage>
</organism>
<protein>
    <submittedName>
        <fullName evidence="1">Uncharacterized protein</fullName>
    </submittedName>
</protein>
<keyword evidence="2" id="KW-1185">Reference proteome</keyword>
<accession>A0AAV8XS48</accession>
<dbReference type="EMBL" id="JAPWTK010000348">
    <property type="protein sequence ID" value="KAJ8941889.1"/>
    <property type="molecule type" value="Genomic_DNA"/>
</dbReference>
<comment type="caution">
    <text evidence="1">The sequence shown here is derived from an EMBL/GenBank/DDBJ whole genome shotgun (WGS) entry which is preliminary data.</text>
</comment>
<dbReference type="AlphaFoldDB" id="A0AAV8XS48"/>
<name>A0AAV8XS48_9CUCU</name>
<sequence length="96" mass="11083">MLLKNLEKSDQASVALQENIKTLQDHLGIYKTQYSDFETTMQKSNKESPQAYRMRWQSCTNSLVQVTEMQQQASVELKRPSVRSRCSRKAVTPITD</sequence>
<proteinExistence type="predicted"/>
<reference evidence="1" key="1">
    <citation type="journal article" date="2023" name="Insect Mol. Biol.">
        <title>Genome sequencing provides insights into the evolution of gene families encoding plant cell wall-degrading enzymes in longhorned beetles.</title>
        <authorList>
            <person name="Shin N.R."/>
            <person name="Okamura Y."/>
            <person name="Kirsch R."/>
            <person name="Pauchet Y."/>
        </authorList>
    </citation>
    <scope>NUCLEOTIDE SEQUENCE</scope>
    <source>
        <strain evidence="1">AMC_N1</strain>
    </source>
</reference>
<evidence type="ECO:0000313" key="1">
    <source>
        <dbReference type="EMBL" id="KAJ8941889.1"/>
    </source>
</evidence>
<dbReference type="Proteomes" id="UP001162162">
    <property type="component" value="Unassembled WGS sequence"/>
</dbReference>
<evidence type="ECO:0000313" key="2">
    <source>
        <dbReference type="Proteomes" id="UP001162162"/>
    </source>
</evidence>
<gene>
    <name evidence="1" type="ORF">NQ318_001743</name>
</gene>